<keyword evidence="2" id="KW-1185">Reference proteome</keyword>
<dbReference type="AlphaFoldDB" id="A0A444MQR4"/>
<name>A0A444MQR4_9SPHI</name>
<dbReference type="EMBL" id="SBIW01000003">
    <property type="protein sequence ID" value="RWY53965.1"/>
    <property type="molecule type" value="Genomic_DNA"/>
</dbReference>
<protein>
    <recommendedName>
        <fullName evidence="3">Outer membrane protein beta-barrel domain-containing protein</fullName>
    </recommendedName>
</protein>
<evidence type="ECO:0000313" key="1">
    <source>
        <dbReference type="EMBL" id="RWY53965.1"/>
    </source>
</evidence>
<evidence type="ECO:0008006" key="3">
    <source>
        <dbReference type="Google" id="ProtNLM"/>
    </source>
</evidence>
<dbReference type="OrthoDB" id="945117at2"/>
<dbReference type="Proteomes" id="UP000286701">
    <property type="component" value="Unassembled WGS sequence"/>
</dbReference>
<sequence length="120" mass="13674">MANAEFGFFLGNKWTIGIQPGYSRLSGTETSYYYSATNPLNNYTYVHKYHTDIIGLAINLRYYYWMLCDKFGIYPQMGISSNHVLNNFLVGSLNVGGGPNVVFFPTKKTAYQYGLRQPQL</sequence>
<comment type="caution">
    <text evidence="1">The sequence shown here is derived from an EMBL/GenBank/DDBJ whole genome shotgun (WGS) entry which is preliminary data.</text>
</comment>
<proteinExistence type="predicted"/>
<organism evidence="1 2">
    <name type="scientific">Mucilaginibacter gilvus</name>
    <dbReference type="NCBI Taxonomy" id="2305909"/>
    <lineage>
        <taxon>Bacteria</taxon>
        <taxon>Pseudomonadati</taxon>
        <taxon>Bacteroidota</taxon>
        <taxon>Sphingobacteriia</taxon>
        <taxon>Sphingobacteriales</taxon>
        <taxon>Sphingobacteriaceae</taxon>
        <taxon>Mucilaginibacter</taxon>
    </lineage>
</organism>
<reference evidence="1 2" key="1">
    <citation type="submission" date="2019-01" db="EMBL/GenBank/DDBJ databases">
        <title>Mucilaginibacter antarcticum sp. nov., isolated from antarctic soil.</title>
        <authorList>
            <person name="Yan Y.-Q."/>
            <person name="Du Z.-J."/>
        </authorList>
    </citation>
    <scope>NUCLEOTIDE SEQUENCE [LARGE SCALE GENOMIC DNA]</scope>
    <source>
        <strain evidence="1 2">F01003</strain>
    </source>
</reference>
<evidence type="ECO:0000313" key="2">
    <source>
        <dbReference type="Proteomes" id="UP000286701"/>
    </source>
</evidence>
<accession>A0A444MQR4</accession>
<dbReference type="RefSeq" id="WP_128533400.1">
    <property type="nucleotide sequence ID" value="NZ_SBIW01000003.1"/>
</dbReference>
<gene>
    <name evidence="1" type="ORF">EPL05_07875</name>
</gene>